<keyword evidence="1" id="KW-0472">Membrane</keyword>
<evidence type="ECO:0008006" key="4">
    <source>
        <dbReference type="Google" id="ProtNLM"/>
    </source>
</evidence>
<dbReference type="OrthoDB" id="9803673at2"/>
<feature type="transmembrane region" description="Helical" evidence="1">
    <location>
        <begin position="152"/>
        <end position="171"/>
    </location>
</feature>
<organism evidence="2 3">
    <name type="scientific">Pusillimonas noertemannii</name>
    <dbReference type="NCBI Taxonomy" id="305977"/>
    <lineage>
        <taxon>Bacteria</taxon>
        <taxon>Pseudomonadati</taxon>
        <taxon>Pseudomonadota</taxon>
        <taxon>Betaproteobacteria</taxon>
        <taxon>Burkholderiales</taxon>
        <taxon>Alcaligenaceae</taxon>
        <taxon>Pusillimonas</taxon>
    </lineage>
</organism>
<comment type="caution">
    <text evidence="2">The sequence shown here is derived from an EMBL/GenBank/DDBJ whole genome shotgun (WGS) entry which is preliminary data.</text>
</comment>
<evidence type="ECO:0000313" key="3">
    <source>
        <dbReference type="Proteomes" id="UP000246145"/>
    </source>
</evidence>
<evidence type="ECO:0000313" key="2">
    <source>
        <dbReference type="EMBL" id="PVY67834.1"/>
    </source>
</evidence>
<dbReference type="STRING" id="1231391.GCA_000308195_01406"/>
<dbReference type="EMBL" id="QEKO01000001">
    <property type="protein sequence ID" value="PVY67834.1"/>
    <property type="molecule type" value="Genomic_DNA"/>
</dbReference>
<dbReference type="Proteomes" id="UP000246145">
    <property type="component" value="Unassembled WGS sequence"/>
</dbReference>
<accession>A0A2U1CPR7</accession>
<feature type="transmembrane region" description="Helical" evidence="1">
    <location>
        <begin position="81"/>
        <end position="102"/>
    </location>
</feature>
<keyword evidence="3" id="KW-1185">Reference proteome</keyword>
<reference evidence="2 3" key="1">
    <citation type="submission" date="2018-04" db="EMBL/GenBank/DDBJ databases">
        <title>Genomic Encyclopedia of Type Strains, Phase IV (KMG-IV): sequencing the most valuable type-strain genomes for metagenomic binning, comparative biology and taxonomic classification.</title>
        <authorList>
            <person name="Goeker M."/>
        </authorList>
    </citation>
    <scope>NUCLEOTIDE SEQUENCE [LARGE SCALE GENOMIC DNA]</scope>
    <source>
        <strain evidence="2 3">DSM 10065</strain>
    </source>
</reference>
<dbReference type="AlphaFoldDB" id="A0A2U1CPR7"/>
<feature type="transmembrane region" description="Helical" evidence="1">
    <location>
        <begin position="15"/>
        <end position="37"/>
    </location>
</feature>
<gene>
    <name evidence="2" type="ORF">C7440_0217</name>
</gene>
<keyword evidence="1" id="KW-0812">Transmembrane</keyword>
<sequence length="200" mass="23432">MNDVPSIANAHETFVHIRIIIGMILGISVSRLVTGMTRFVQHPGRERPYSVHMAWVVFVLLFIIHFWWFEFSLAKIQSWSFAAYFFLIIYAGIFAVLAAMLFPDHIDEYNGYRGYFQARRKWFYSGLLVLFVLDVVDTLLKGKDYYLELYGWDYPVRQGLFIAGTTAALFIRSEKYQIALVYLALLVQVVWIISLFEFLR</sequence>
<protein>
    <recommendedName>
        <fullName evidence="4">Mll4938 protein</fullName>
    </recommendedName>
</protein>
<feature type="transmembrane region" description="Helical" evidence="1">
    <location>
        <begin position="122"/>
        <end position="140"/>
    </location>
</feature>
<proteinExistence type="predicted"/>
<name>A0A2U1CPR7_9BURK</name>
<dbReference type="RefSeq" id="WP_116517140.1">
    <property type="nucleotide sequence ID" value="NZ_JACCEX010000001.1"/>
</dbReference>
<feature type="transmembrane region" description="Helical" evidence="1">
    <location>
        <begin position="178"/>
        <end position="199"/>
    </location>
</feature>
<keyword evidence="1" id="KW-1133">Transmembrane helix</keyword>
<evidence type="ECO:0000256" key="1">
    <source>
        <dbReference type="SAM" id="Phobius"/>
    </source>
</evidence>
<feature type="transmembrane region" description="Helical" evidence="1">
    <location>
        <begin position="49"/>
        <end position="69"/>
    </location>
</feature>